<comment type="caution">
    <text evidence="1">The sequence shown here is derived from an EMBL/GenBank/DDBJ whole genome shotgun (WGS) entry which is preliminary data.</text>
</comment>
<keyword evidence="2" id="KW-1185">Reference proteome</keyword>
<reference evidence="1" key="1">
    <citation type="submission" date="2021-01" db="EMBL/GenBank/DDBJ databases">
        <title>Phytophthora aleatoria, a newly-described species from Pinus radiata is distinct from Phytophthora cactorum isolates based on comparative genomics.</title>
        <authorList>
            <person name="Mcdougal R."/>
            <person name="Panda P."/>
            <person name="Williams N."/>
            <person name="Studholme D.J."/>
        </authorList>
    </citation>
    <scope>NUCLEOTIDE SEQUENCE</scope>
    <source>
        <strain evidence="1">NZFS 4037</strain>
    </source>
</reference>
<gene>
    <name evidence="1" type="ORF">JG688_00007307</name>
</gene>
<accession>A0A8J5IPJ7</accession>
<dbReference type="AlphaFoldDB" id="A0A8J5IPJ7"/>
<organism evidence="1 2">
    <name type="scientific">Phytophthora aleatoria</name>
    <dbReference type="NCBI Taxonomy" id="2496075"/>
    <lineage>
        <taxon>Eukaryota</taxon>
        <taxon>Sar</taxon>
        <taxon>Stramenopiles</taxon>
        <taxon>Oomycota</taxon>
        <taxon>Peronosporomycetes</taxon>
        <taxon>Peronosporales</taxon>
        <taxon>Peronosporaceae</taxon>
        <taxon>Phytophthora</taxon>
    </lineage>
</organism>
<sequence>MWHSNRWTNIAFATCGDQERRHCCTYPWPQELSAARGSLHSADTADASHGFCCTIPATYRRAIAATISSTRVPRRP</sequence>
<dbReference type="EMBL" id="JAENGY010000346">
    <property type="protein sequence ID" value="KAG6965229.1"/>
    <property type="molecule type" value="Genomic_DNA"/>
</dbReference>
<protein>
    <submittedName>
        <fullName evidence="1">Uncharacterized protein</fullName>
    </submittedName>
</protein>
<dbReference type="Proteomes" id="UP000709295">
    <property type="component" value="Unassembled WGS sequence"/>
</dbReference>
<evidence type="ECO:0000313" key="1">
    <source>
        <dbReference type="EMBL" id="KAG6965229.1"/>
    </source>
</evidence>
<name>A0A8J5IPJ7_9STRA</name>
<evidence type="ECO:0000313" key="2">
    <source>
        <dbReference type="Proteomes" id="UP000709295"/>
    </source>
</evidence>
<proteinExistence type="predicted"/>